<reference evidence="3 4" key="1">
    <citation type="journal article" date="2013" name="Genome Biol.">
        <title>Genome of Acanthamoeba castellanii highlights extensive lateral gene transfer and early evolution of tyrosine kinase signaling.</title>
        <authorList>
            <person name="Clarke M."/>
            <person name="Lohan A.J."/>
            <person name="Liu B."/>
            <person name="Lagkouvardos I."/>
            <person name="Roy S."/>
            <person name="Zafar N."/>
            <person name="Bertelli C."/>
            <person name="Schilde C."/>
            <person name="Kianianmomeni A."/>
            <person name="Burglin T.R."/>
            <person name="Frech C."/>
            <person name="Turcotte B."/>
            <person name="Kopec K.O."/>
            <person name="Synnott J.M."/>
            <person name="Choo C."/>
            <person name="Paponov I."/>
            <person name="Finkler A."/>
            <person name="Soon Heng Tan C."/>
            <person name="Hutchins A.P."/>
            <person name="Weinmeier T."/>
            <person name="Rattei T."/>
            <person name="Chu J.S."/>
            <person name="Gimenez G."/>
            <person name="Irimia M."/>
            <person name="Rigden D.J."/>
            <person name="Fitzpatrick D.A."/>
            <person name="Lorenzo-Morales J."/>
            <person name="Bateman A."/>
            <person name="Chiu C.H."/>
            <person name="Tang P."/>
            <person name="Hegemann P."/>
            <person name="Fromm H."/>
            <person name="Raoult D."/>
            <person name="Greub G."/>
            <person name="Miranda-Saavedra D."/>
            <person name="Chen N."/>
            <person name="Nash P."/>
            <person name="Ginger M.L."/>
            <person name="Horn M."/>
            <person name="Schaap P."/>
            <person name="Caler L."/>
            <person name="Loftus B."/>
        </authorList>
    </citation>
    <scope>NUCLEOTIDE SEQUENCE [LARGE SCALE GENOMIC DNA]</scope>
    <source>
        <strain evidence="3 4">Neff</strain>
    </source>
</reference>
<feature type="region of interest" description="Disordered" evidence="1">
    <location>
        <begin position="297"/>
        <end position="412"/>
    </location>
</feature>
<protein>
    <submittedName>
        <fullName evidence="3">PH domain containing protein</fullName>
    </submittedName>
</protein>
<accession>L8HFV4</accession>
<dbReference type="RefSeq" id="XP_004352859.1">
    <property type="nucleotide sequence ID" value="XM_004352807.1"/>
</dbReference>
<dbReference type="CDD" id="cd00821">
    <property type="entry name" value="PH"/>
    <property type="match status" value="1"/>
</dbReference>
<dbReference type="STRING" id="1257118.L8HFV4"/>
<dbReference type="InterPro" id="IPR056431">
    <property type="entry name" value="C2CD5_YbjQ-rel_dom"/>
</dbReference>
<dbReference type="InterPro" id="IPR011993">
    <property type="entry name" value="PH-like_dom_sf"/>
</dbReference>
<dbReference type="GeneID" id="14924304"/>
<evidence type="ECO:0000259" key="2">
    <source>
        <dbReference type="Pfam" id="PF23025"/>
    </source>
</evidence>
<feature type="region of interest" description="Disordered" evidence="1">
    <location>
        <begin position="153"/>
        <end position="246"/>
    </location>
</feature>
<feature type="compositionally biased region" description="Basic and acidic residues" evidence="1">
    <location>
        <begin position="235"/>
        <end position="245"/>
    </location>
</feature>
<keyword evidence="4" id="KW-1185">Reference proteome</keyword>
<proteinExistence type="predicted"/>
<dbReference type="Pfam" id="PF23025">
    <property type="entry name" value="YbjQ_2"/>
    <property type="match status" value="1"/>
</dbReference>
<dbReference type="AlphaFoldDB" id="L8HFV4"/>
<name>L8HFV4_ACACF</name>
<organism evidence="3 4">
    <name type="scientific">Acanthamoeba castellanii (strain ATCC 30010 / Neff)</name>
    <dbReference type="NCBI Taxonomy" id="1257118"/>
    <lineage>
        <taxon>Eukaryota</taxon>
        <taxon>Amoebozoa</taxon>
        <taxon>Discosea</taxon>
        <taxon>Longamoebia</taxon>
        <taxon>Centramoebida</taxon>
        <taxon>Acanthamoebidae</taxon>
        <taxon>Acanthamoeba</taxon>
    </lineage>
</organism>
<gene>
    <name evidence="3" type="ORF">ACA1_069150</name>
</gene>
<dbReference type="EMBL" id="KB007857">
    <property type="protein sequence ID" value="ELR23331.1"/>
    <property type="molecule type" value="Genomic_DNA"/>
</dbReference>
<dbReference type="SUPFAM" id="SSF117782">
    <property type="entry name" value="YbjQ-like"/>
    <property type="match status" value="1"/>
</dbReference>
<evidence type="ECO:0000313" key="4">
    <source>
        <dbReference type="Proteomes" id="UP000011083"/>
    </source>
</evidence>
<sequence length="513" mass="56220">MSLLSIREGESGNHHHHHNKAKKEPSSSKALLFEKVKEAEERLVRSGSDAVEESLVIISPHGLNPKVKRLVLKPYCLTILGYKTGKFNRQWPLEDIVKVKRHAINHNCFTVTCLERKKKKIKNQRYSFEVKSEIECWRWIEVLTAATSAVLNEQNKSSAGSQLNPSDSGTLKRSRSTSAPPAMAPPLMRGQSLNAKTAETDEDEDEENDPYADEQSDDDEDDSRPMYHHHHGAAQHKEKDMEPAQRKGLHSVAFAADAQQKDNWAHFQPSGASITPPGTPMRNVNYAAPATVTFNPFAPASGQQPAQPISPYAAHQVQAQQQSQPQLQQQHSQPQLQQQHSQPQLQQLPPMQPMNHQQAFHIQQQQQHLQQQQQASHSFPYSPVAQSLASPPSSLNHMSPPSSSAAAQHKAADAPKSASAVYITTMSPPAHMRIVQDLGLLSATGSAAAPTNPTQCGAQVEAALQAARQELSLRAASRGANAVFQTSFSTAFHQWGVTVLACGTACVATMVTN</sequence>
<dbReference type="Proteomes" id="UP000011083">
    <property type="component" value="Unassembled WGS sequence"/>
</dbReference>
<feature type="domain" description="C2" evidence="2">
    <location>
        <begin position="418"/>
        <end position="508"/>
    </location>
</feature>
<dbReference type="SUPFAM" id="SSF50729">
    <property type="entry name" value="PH domain-like"/>
    <property type="match status" value="1"/>
</dbReference>
<feature type="compositionally biased region" description="Polar residues" evidence="1">
    <location>
        <begin position="375"/>
        <end position="389"/>
    </location>
</feature>
<dbReference type="Gene3D" id="2.30.29.30">
    <property type="entry name" value="Pleckstrin-homology domain (PH domain)/Phosphotyrosine-binding domain (PTB)"/>
    <property type="match status" value="1"/>
</dbReference>
<feature type="region of interest" description="Disordered" evidence="1">
    <location>
        <begin position="1"/>
        <end position="27"/>
    </location>
</feature>
<feature type="compositionally biased region" description="Acidic residues" evidence="1">
    <location>
        <begin position="200"/>
        <end position="222"/>
    </location>
</feature>
<evidence type="ECO:0000313" key="3">
    <source>
        <dbReference type="EMBL" id="ELR23331.1"/>
    </source>
</evidence>
<feature type="compositionally biased region" description="Polar residues" evidence="1">
    <location>
        <begin position="153"/>
        <end position="179"/>
    </location>
</feature>
<evidence type="ECO:0000256" key="1">
    <source>
        <dbReference type="SAM" id="MobiDB-lite"/>
    </source>
</evidence>
<feature type="compositionally biased region" description="Low complexity" evidence="1">
    <location>
        <begin position="390"/>
        <end position="412"/>
    </location>
</feature>
<feature type="compositionally biased region" description="Low complexity" evidence="1">
    <location>
        <begin position="315"/>
        <end position="374"/>
    </location>
</feature>
<dbReference type="InterPro" id="IPR035439">
    <property type="entry name" value="UPF0145_dom_sf"/>
</dbReference>
<dbReference type="KEGG" id="acan:ACA1_069150"/>
<dbReference type="VEuPathDB" id="AmoebaDB:ACA1_069150"/>